<keyword evidence="3" id="KW-1185">Reference proteome</keyword>
<name>A0A521BVH3_9BACL</name>
<evidence type="ECO:0000313" key="3">
    <source>
        <dbReference type="Proteomes" id="UP000315636"/>
    </source>
</evidence>
<reference evidence="2 3" key="1">
    <citation type="submission" date="2017-05" db="EMBL/GenBank/DDBJ databases">
        <authorList>
            <person name="Varghese N."/>
            <person name="Submissions S."/>
        </authorList>
    </citation>
    <scope>NUCLEOTIDE SEQUENCE [LARGE SCALE GENOMIC DNA]</scope>
    <source>
        <strain evidence="2 3">DSM 45474</strain>
    </source>
</reference>
<dbReference type="CDD" id="cd02223">
    <property type="entry name" value="cupin_Bh2720-like"/>
    <property type="match status" value="1"/>
</dbReference>
<dbReference type="AlphaFoldDB" id="A0A521BVH3"/>
<proteinExistence type="predicted"/>
<dbReference type="SUPFAM" id="SSF47240">
    <property type="entry name" value="Ferritin-like"/>
    <property type="match status" value="1"/>
</dbReference>
<evidence type="ECO:0000313" key="2">
    <source>
        <dbReference type="EMBL" id="SMO51169.1"/>
    </source>
</evidence>
<accession>A0A521BVH3</accession>
<dbReference type="Gene3D" id="2.60.120.10">
    <property type="entry name" value="Jelly Rolls"/>
    <property type="match status" value="1"/>
</dbReference>
<protein>
    <submittedName>
        <fullName evidence="2">Mannose-6-phosphate isomerase, cupin superfamily</fullName>
    </submittedName>
</protein>
<dbReference type="InterPro" id="IPR052538">
    <property type="entry name" value="Flavonoid_dioxygenase-like"/>
</dbReference>
<dbReference type="EMBL" id="FXTI01000002">
    <property type="protein sequence ID" value="SMO51169.1"/>
    <property type="molecule type" value="Genomic_DNA"/>
</dbReference>
<dbReference type="PANTHER" id="PTHR43346">
    <property type="entry name" value="LIGAND BINDING DOMAIN PROTEIN, PUTATIVE (AFU_ORTHOLOGUE AFUA_6G14370)-RELATED"/>
    <property type="match status" value="1"/>
</dbReference>
<dbReference type="Proteomes" id="UP000315636">
    <property type="component" value="Unassembled WGS sequence"/>
</dbReference>
<dbReference type="InterPro" id="IPR009078">
    <property type="entry name" value="Ferritin-like_SF"/>
</dbReference>
<sequence length="282" mass="32454">MQYPYPYCAPMYYANIQVLESILAGIKRKATATDFYHRLAKSAPNQKHKHYILQASEEEKAQLNQFAGLYVTLTGRQPKYEIDNVTFDTYQEGLQKAYKRAVSDYEANRNHYLLAQQSPFQDVFLRACYHEANHVNQFHTLSLSQEGKIELKDYGNNPFVVNIDQATKQNNTFRTALWTGDHLQVTLMSIDVGEDIGLEIHPDVDQFLRIEEGQGLVQMGDRKDQWDFQANVYDDYAILIPAGKWHNLTNTGDQPLKLYSIYAPPEHPFGTVHKTKADAMKK</sequence>
<dbReference type="InterPro" id="IPR013096">
    <property type="entry name" value="Cupin_2"/>
</dbReference>
<keyword evidence="2" id="KW-0413">Isomerase</keyword>
<dbReference type="GO" id="GO:0016853">
    <property type="term" value="F:isomerase activity"/>
    <property type="evidence" value="ECO:0007669"/>
    <property type="project" value="UniProtKB-KW"/>
</dbReference>
<dbReference type="SUPFAM" id="SSF51182">
    <property type="entry name" value="RmlC-like cupins"/>
    <property type="match status" value="1"/>
</dbReference>
<evidence type="ECO:0000259" key="1">
    <source>
        <dbReference type="Pfam" id="PF07883"/>
    </source>
</evidence>
<dbReference type="Pfam" id="PF07883">
    <property type="entry name" value="Cupin_2"/>
    <property type="match status" value="1"/>
</dbReference>
<dbReference type="PANTHER" id="PTHR43346:SF1">
    <property type="entry name" value="QUERCETIN 2,3-DIOXYGENASE-RELATED"/>
    <property type="match status" value="1"/>
</dbReference>
<dbReference type="InterPro" id="IPR011051">
    <property type="entry name" value="RmlC_Cupin_sf"/>
</dbReference>
<organism evidence="2 3">
    <name type="scientific">Melghirimyces algeriensis</name>
    <dbReference type="NCBI Taxonomy" id="910412"/>
    <lineage>
        <taxon>Bacteria</taxon>
        <taxon>Bacillati</taxon>
        <taxon>Bacillota</taxon>
        <taxon>Bacilli</taxon>
        <taxon>Bacillales</taxon>
        <taxon>Thermoactinomycetaceae</taxon>
        <taxon>Melghirimyces</taxon>
    </lineage>
</organism>
<feature type="domain" description="Cupin type-2" evidence="1">
    <location>
        <begin position="187"/>
        <end position="262"/>
    </location>
</feature>
<dbReference type="RefSeq" id="WP_246064845.1">
    <property type="nucleotide sequence ID" value="NZ_FXTI01000002.1"/>
</dbReference>
<gene>
    <name evidence="2" type="ORF">SAMN06264849_102472</name>
</gene>
<dbReference type="InterPro" id="IPR014710">
    <property type="entry name" value="RmlC-like_jellyroll"/>
</dbReference>